<dbReference type="Proteomes" id="UP000452141">
    <property type="component" value="Unassembled WGS sequence"/>
</dbReference>
<dbReference type="Gene3D" id="3.40.50.1820">
    <property type="entry name" value="alpha/beta hydrolase"/>
    <property type="match status" value="1"/>
</dbReference>
<organism evidence="2 3">
    <name type="scientific">Lactobacillus equicursoris</name>
    <dbReference type="NCBI Taxonomy" id="420645"/>
    <lineage>
        <taxon>Bacteria</taxon>
        <taxon>Bacillati</taxon>
        <taxon>Bacillota</taxon>
        <taxon>Bacilli</taxon>
        <taxon>Lactobacillales</taxon>
        <taxon>Lactobacillaceae</taxon>
        <taxon>Lactobacillus</taxon>
    </lineage>
</organism>
<dbReference type="SUPFAM" id="SSF53474">
    <property type="entry name" value="alpha/beta-Hydrolases"/>
    <property type="match status" value="1"/>
</dbReference>
<dbReference type="InterPro" id="IPR029058">
    <property type="entry name" value="AB_hydrolase_fold"/>
</dbReference>
<feature type="region of interest" description="Disordered" evidence="1">
    <location>
        <begin position="385"/>
        <end position="417"/>
    </location>
</feature>
<dbReference type="RefSeq" id="WP_154487160.1">
    <property type="nucleotide sequence ID" value="NZ_VUMW01000024.1"/>
</dbReference>
<accession>A0A844FPI5</accession>
<name>A0A844FPI5_9LACO</name>
<dbReference type="InterPro" id="IPR024499">
    <property type="entry name" value="Mbeg1-like"/>
</dbReference>
<dbReference type="EMBL" id="VUMW01000024">
    <property type="protein sequence ID" value="MST80306.1"/>
    <property type="molecule type" value="Genomic_DNA"/>
</dbReference>
<feature type="compositionally biased region" description="Polar residues" evidence="1">
    <location>
        <begin position="392"/>
        <end position="410"/>
    </location>
</feature>
<evidence type="ECO:0000313" key="2">
    <source>
        <dbReference type="EMBL" id="MST80306.1"/>
    </source>
</evidence>
<reference evidence="2 3" key="1">
    <citation type="submission" date="2019-08" db="EMBL/GenBank/DDBJ databases">
        <title>In-depth cultivation of the pig gut microbiome towards novel bacterial diversity and tailored functional studies.</title>
        <authorList>
            <person name="Wylensek D."/>
            <person name="Hitch T.C.A."/>
            <person name="Clavel T."/>
        </authorList>
    </citation>
    <scope>NUCLEOTIDE SEQUENCE [LARGE SCALE GENOMIC DNA]</scope>
    <source>
        <strain evidence="2 3">WCA-470BD-2E</strain>
    </source>
</reference>
<dbReference type="Pfam" id="PF11187">
    <property type="entry name" value="Mbeg1-like"/>
    <property type="match status" value="1"/>
</dbReference>
<dbReference type="AlphaFoldDB" id="A0A844FPI5"/>
<protein>
    <submittedName>
        <fullName evidence="2">DUF2974 domain-containing protein</fullName>
    </submittedName>
</protein>
<proteinExistence type="predicted"/>
<evidence type="ECO:0000256" key="1">
    <source>
        <dbReference type="SAM" id="MobiDB-lite"/>
    </source>
</evidence>
<evidence type="ECO:0000313" key="3">
    <source>
        <dbReference type="Proteomes" id="UP000452141"/>
    </source>
</evidence>
<gene>
    <name evidence="2" type="ORF">FYJ61_07575</name>
</gene>
<sequence>MANTIDYLRWRGDLTFKERKFNSLDASLFSSFAYLPFDQSTIGHSLAEVCQSILKQKEIMDDSYEKSELLLIPKSPRYRDIQVLDWVDKMESDPEPVQFSAGAFRLDDRTILVAYRGTDRSMIGWSEDMVMNYTPQITGQKIAAKYLDKVGNAFPNDQILITGHSKGGNYAHYALAFADPNIQARIIRSYSFDGPGYRHQIYGTEGFQTNQQKMKTYMPESSIVGCMLDHPERVLVVKCTSPATSQHDPRVWSVGRDSYVLAKGLTATARIIRHSLIQFNHTIPAEKRGEMWSALFDAFGSLDITKVQQISGIAGTYRFGRAYFAMEPEMRAIFRQIFNNIIETASQSLSLTLSNRAAPYQDLPEYNDSKRGPIFFDAYDIVQEGQEDQGKTESTGSTENKGNKTNSNDANLGKIKE</sequence>
<comment type="caution">
    <text evidence="2">The sequence shown here is derived from an EMBL/GenBank/DDBJ whole genome shotgun (WGS) entry which is preliminary data.</text>
</comment>